<evidence type="ECO:0000256" key="22">
    <source>
        <dbReference type="SAM" id="MobiDB-lite"/>
    </source>
</evidence>
<dbReference type="Gene3D" id="1.10.510.10">
    <property type="entry name" value="Transferase(Phosphotransferase) domain 1"/>
    <property type="match status" value="1"/>
</dbReference>
<sequence length="1334" mass="145936">MVKYSILLLSLIPFFILGVDGEEKTDFDFGNLSLKSLKLLGDAHLNNGTVRLTQDLSVPNSGSGRLLYSKPIKFRKQQGTHQILTSFSTFFTFSVTNLNPSSVGAGLAFIISSDSQTTGKSGGFLGLEDDTSDDKGGFVGVEFDTLMDLQFEDVNGNHVGLDLNSLISAKVVDLDTVGIHLKSGNSVNSWIDYDGLARLLNVSVSYSNIRPKKPLFSFPVDLNRFVEDYMFVGFSASTQGSTEVHNIEWWSFNSSFDTFSESAVAPSSPAAGGNDAGNVTSSTAPSSSASVAPTSGGSVPSYKNPGNIGNSFLRTKSMQIAGVITIGVLFLIMVACLLIWVVTKRIKFREKAADSISLEIVKTPKEFSYKDLKSATNCFNSSRIIGHGAFGTVYKGVMPETGSMIAVKRCRHSGGQGKAEFLSELSIIGTLRHRNLVTLQGWCHEKGEILLVYDFMPNGSLDKALFEAKFPLPWPNRKRVLMGVASALAYLHGECESQVIHRDIKASNIMLDEFFNARVGDFGLAKQIEHDKSPDATIAAGTMGYLAPEYLLTGRATDKTDVFSYGAVVLEVITGRRPIEGDVSKIGGVGGSTSLVEFVWNLHREGRLLEAVDARIRSAFDEEEMLKVILIGLNCSNPDPVARPTMRCVVQMFLGEAQVPIVPKTKPSLCFSGVRPGATGMEHYESKMTYPISSPGVQFNETCDAFNSIAKNGLGLVNPEKILNFYNERHSNLASAGIDGVKVVQNILEIIGAGHCGRVKLSRRYHQALEASISGNFRDKLPMHMSSISFAHGTASMTTLPSTIPGFMSINCGGEEDSTDIIGLEWKSDNQFPFGERATISLPNELRKQYMSVRYFPADARKYCYTLNVKRKTRYLIRTTFLYGNFDNSNVYPTFDISLGATHWSTIVISDANTIEVRELIILANSPTISVCLYNATTGQPFISTIELRQFNGAIYYTHGQENGFFLAVSARINFGASSQHPIRYPDDPFDRLWASDSLQKPNYLINVAPGTKKVATNTPINVDRDERPPEKVMQTAVVGTTGSLTYRLNLDGFPGFGWAVFYLAEIEDLSPKDTRKFSLVVPGMPGVSKTTIDIQEIAKGKYQLYEKEFTNISLPLVFNFKFGKASGSTRGPLLNAMEINKHLKINPGSIDADWAKEGGDPCLPVPWSWLRCNSDPQPKIISITLSKKNLTGNIPLELTKLQGLVELWLDGNSLTGRIPDFTACPDLKIIHLENNLLTGEIPSSLTNLPKLEELYLQGNMLSGTIPSGLLLNQKLDFNYSGNHDLNKEGSNWHGLSIVIGVSVGVALLLLAVVIISFIRMKSKGKTTPKEPGP</sequence>
<dbReference type="Gene3D" id="2.60.120.430">
    <property type="entry name" value="Galactose-binding lectin"/>
    <property type="match status" value="2"/>
</dbReference>
<dbReference type="FunFam" id="2.60.120.200:FF:000141">
    <property type="entry name" value="L-type lectin-domain containing receptor kinase VIII.1"/>
    <property type="match status" value="1"/>
</dbReference>
<feature type="compositionally biased region" description="Low complexity" evidence="22">
    <location>
        <begin position="279"/>
        <end position="298"/>
    </location>
</feature>
<dbReference type="InterPro" id="IPR001611">
    <property type="entry name" value="Leu-rich_rpt"/>
</dbReference>
<dbReference type="PANTHER" id="PTHR45631">
    <property type="entry name" value="OS07G0107800 PROTEIN-RELATED"/>
    <property type="match status" value="1"/>
</dbReference>
<protein>
    <recommendedName>
        <fullName evidence="4">non-specific serine/threonine protein kinase</fullName>
        <ecNumber evidence="4">2.7.11.1</ecNumber>
    </recommendedName>
</protein>
<evidence type="ECO:0000256" key="11">
    <source>
        <dbReference type="ARBA" id="ARBA00022734"/>
    </source>
</evidence>
<keyword evidence="10 24" id="KW-0732">Signal</keyword>
<dbReference type="SUPFAM" id="SSF49899">
    <property type="entry name" value="Concanavalin A-like lectins/glucanases"/>
    <property type="match status" value="1"/>
</dbReference>
<evidence type="ECO:0000256" key="17">
    <source>
        <dbReference type="ARBA" id="ARBA00023136"/>
    </source>
</evidence>
<name>A0A4Y7LFS4_PAPSO</name>
<dbReference type="InterPro" id="IPR032675">
    <property type="entry name" value="LRR_dom_sf"/>
</dbReference>
<comment type="similarity">
    <text evidence="3">In the C-terminal section; belongs to the protein kinase superfamily. Ser/Thr protein kinase family.</text>
</comment>
<dbReference type="Pfam" id="PF13855">
    <property type="entry name" value="LRR_8"/>
    <property type="match status" value="1"/>
</dbReference>
<feature type="chain" id="PRO_5021239243" description="non-specific serine/threonine protein kinase" evidence="24">
    <location>
        <begin position="22"/>
        <end position="1334"/>
    </location>
</feature>
<dbReference type="GO" id="GO:0006950">
    <property type="term" value="P:response to stress"/>
    <property type="evidence" value="ECO:0007669"/>
    <property type="project" value="UniProtKB-ARBA"/>
</dbReference>
<keyword evidence="19" id="KW-0325">Glycoprotein</keyword>
<evidence type="ECO:0000313" key="26">
    <source>
        <dbReference type="EMBL" id="RZC83787.1"/>
    </source>
</evidence>
<dbReference type="Pfam" id="PF05691">
    <property type="entry name" value="Raffinose_syn"/>
    <property type="match status" value="1"/>
</dbReference>
<keyword evidence="11" id="KW-0430">Lectin</keyword>
<comment type="similarity">
    <text evidence="2">In the N-terminal section; belongs to the leguminous lectin family.</text>
</comment>
<dbReference type="GO" id="GO:0005524">
    <property type="term" value="F:ATP binding"/>
    <property type="evidence" value="ECO:0007669"/>
    <property type="project" value="UniProtKB-UniRule"/>
</dbReference>
<dbReference type="InterPro" id="IPR008271">
    <property type="entry name" value="Ser/Thr_kinase_AS"/>
</dbReference>
<gene>
    <name evidence="26" type="ORF">C5167_046573</name>
</gene>
<keyword evidence="17 23" id="KW-0472">Membrane</keyword>
<keyword evidence="12" id="KW-0677">Repeat</keyword>
<evidence type="ECO:0000256" key="9">
    <source>
        <dbReference type="ARBA" id="ARBA00022692"/>
    </source>
</evidence>
<dbReference type="FunFam" id="1.10.510.10:FF:000342">
    <property type="entry name" value="L-type lectin-domain containing receptor kinase VIII.1"/>
    <property type="match status" value="1"/>
</dbReference>
<keyword evidence="9 23" id="KW-0812">Transmembrane</keyword>
<dbReference type="Gene3D" id="2.60.120.200">
    <property type="match status" value="1"/>
</dbReference>
<dbReference type="Pfam" id="PF00139">
    <property type="entry name" value="Lectin_legB"/>
    <property type="match status" value="1"/>
</dbReference>
<evidence type="ECO:0000256" key="10">
    <source>
        <dbReference type="ARBA" id="ARBA00022729"/>
    </source>
</evidence>
<keyword evidence="13 21" id="KW-0547">Nucleotide-binding</keyword>
<dbReference type="SUPFAM" id="SSF52058">
    <property type="entry name" value="L domain-like"/>
    <property type="match status" value="1"/>
</dbReference>
<dbReference type="InterPro" id="IPR008811">
    <property type="entry name" value="Glycosyl_hydrolases_36"/>
</dbReference>
<evidence type="ECO:0000256" key="16">
    <source>
        <dbReference type="ARBA" id="ARBA00022989"/>
    </source>
</evidence>
<keyword evidence="14" id="KW-0418">Kinase</keyword>
<dbReference type="Gene3D" id="3.30.200.20">
    <property type="entry name" value="Phosphorylase Kinase, domain 1"/>
    <property type="match status" value="1"/>
</dbReference>
<dbReference type="InterPro" id="IPR001220">
    <property type="entry name" value="Legume_lectin_dom"/>
</dbReference>
<reference evidence="26 27" key="1">
    <citation type="journal article" date="2018" name="Science">
        <title>The opium poppy genome and morphinan production.</title>
        <authorList>
            <person name="Guo L."/>
            <person name="Winzer T."/>
            <person name="Yang X."/>
            <person name="Li Y."/>
            <person name="Ning Z."/>
            <person name="He Z."/>
            <person name="Teodor R."/>
            <person name="Lu Y."/>
            <person name="Bowser T.A."/>
            <person name="Graham I.A."/>
            <person name="Ye K."/>
        </authorList>
    </citation>
    <scope>NUCLEOTIDE SEQUENCE [LARGE SCALE GENOMIC DNA]</scope>
    <source>
        <strain evidence="27">cv. HN1</strain>
        <tissue evidence="26">Leaves</tissue>
    </source>
</reference>
<dbReference type="InterPro" id="IPR024788">
    <property type="entry name" value="Malectin-like_Carb-bd_dom"/>
</dbReference>
<evidence type="ECO:0000256" key="6">
    <source>
        <dbReference type="ARBA" id="ARBA00022527"/>
    </source>
</evidence>
<keyword evidence="5" id="KW-1003">Cell membrane</keyword>
<dbReference type="SMART" id="SM00220">
    <property type="entry name" value="S_TKc"/>
    <property type="match status" value="1"/>
</dbReference>
<organism evidence="26 27">
    <name type="scientific">Papaver somniferum</name>
    <name type="common">Opium poppy</name>
    <dbReference type="NCBI Taxonomy" id="3469"/>
    <lineage>
        <taxon>Eukaryota</taxon>
        <taxon>Viridiplantae</taxon>
        <taxon>Streptophyta</taxon>
        <taxon>Embryophyta</taxon>
        <taxon>Tracheophyta</taxon>
        <taxon>Spermatophyta</taxon>
        <taxon>Magnoliopsida</taxon>
        <taxon>Ranunculales</taxon>
        <taxon>Papaveraceae</taxon>
        <taxon>Papaveroideae</taxon>
        <taxon>Papaver</taxon>
    </lineage>
</organism>
<dbReference type="PROSITE" id="PS00108">
    <property type="entry name" value="PROTEIN_KINASE_ST"/>
    <property type="match status" value="1"/>
</dbReference>
<evidence type="ECO:0000256" key="24">
    <source>
        <dbReference type="SAM" id="SignalP"/>
    </source>
</evidence>
<dbReference type="GO" id="GO:0030246">
    <property type="term" value="F:carbohydrate binding"/>
    <property type="evidence" value="ECO:0007669"/>
    <property type="project" value="UniProtKB-KW"/>
</dbReference>
<feature type="transmembrane region" description="Helical" evidence="23">
    <location>
        <begin position="320"/>
        <end position="342"/>
    </location>
</feature>
<evidence type="ECO:0000256" key="14">
    <source>
        <dbReference type="ARBA" id="ARBA00022777"/>
    </source>
</evidence>
<dbReference type="EC" id="2.7.11.1" evidence="4"/>
<dbReference type="Gramene" id="RZC83787">
    <property type="protein sequence ID" value="RZC83787"/>
    <property type="gene ID" value="C5167_046573"/>
</dbReference>
<evidence type="ECO:0000256" key="13">
    <source>
        <dbReference type="ARBA" id="ARBA00022741"/>
    </source>
</evidence>
<evidence type="ECO:0000256" key="12">
    <source>
        <dbReference type="ARBA" id="ARBA00022737"/>
    </source>
</evidence>
<evidence type="ECO:0000259" key="25">
    <source>
        <dbReference type="PROSITE" id="PS50011"/>
    </source>
</evidence>
<keyword evidence="16 23" id="KW-1133">Transmembrane helix</keyword>
<dbReference type="CDD" id="cd06899">
    <property type="entry name" value="lectin_legume_LecRK_Arcelin_ConA"/>
    <property type="match status" value="1"/>
</dbReference>
<keyword evidence="18" id="KW-0675">Receptor</keyword>
<dbReference type="PROSITE" id="PS50011">
    <property type="entry name" value="PROTEIN_KINASE_DOM"/>
    <property type="match status" value="1"/>
</dbReference>
<evidence type="ECO:0000313" key="27">
    <source>
        <dbReference type="Proteomes" id="UP000316621"/>
    </source>
</evidence>
<feature type="binding site" evidence="21">
    <location>
        <position position="408"/>
    </location>
    <ligand>
        <name>ATP</name>
        <dbReference type="ChEBI" id="CHEBI:30616"/>
    </ligand>
</feature>
<proteinExistence type="inferred from homology"/>
<keyword evidence="27" id="KW-1185">Reference proteome</keyword>
<evidence type="ECO:0000256" key="1">
    <source>
        <dbReference type="ARBA" id="ARBA00004251"/>
    </source>
</evidence>
<dbReference type="PANTHER" id="PTHR45631:SF68">
    <property type="entry name" value="REPEAT FAMILY PROTEIN, PUTATIVE, EXPRESSED-RELATED"/>
    <property type="match status" value="1"/>
</dbReference>
<feature type="signal peptide" evidence="24">
    <location>
        <begin position="1"/>
        <end position="21"/>
    </location>
</feature>
<keyword evidence="15 21" id="KW-0067">ATP-binding</keyword>
<accession>A0A4Y7LFS4</accession>
<keyword evidence="8" id="KW-0808">Transferase</keyword>
<comment type="subcellular location">
    <subcellularLocation>
        <location evidence="1">Cell membrane</location>
        <topology evidence="1">Single-pass type I membrane protein</topology>
    </subcellularLocation>
</comment>
<evidence type="ECO:0000256" key="4">
    <source>
        <dbReference type="ARBA" id="ARBA00012513"/>
    </source>
</evidence>
<dbReference type="Pfam" id="PF12819">
    <property type="entry name" value="Malectin_like"/>
    <property type="match status" value="1"/>
</dbReference>
<dbReference type="FunFam" id="3.80.10.10:FF:001357">
    <property type="entry name" value="Leucine-rich repeat protein kinase family protein"/>
    <property type="match status" value="1"/>
</dbReference>
<dbReference type="InterPro" id="IPR013320">
    <property type="entry name" value="ConA-like_dom_sf"/>
</dbReference>
<dbReference type="CDD" id="cd14066">
    <property type="entry name" value="STKc_IRAK"/>
    <property type="match status" value="1"/>
</dbReference>
<evidence type="ECO:0000256" key="18">
    <source>
        <dbReference type="ARBA" id="ARBA00023170"/>
    </source>
</evidence>
<evidence type="ECO:0000256" key="20">
    <source>
        <dbReference type="ARBA" id="ARBA00023277"/>
    </source>
</evidence>
<dbReference type="Proteomes" id="UP000316621">
    <property type="component" value="Chromosome 11"/>
</dbReference>
<feature type="region of interest" description="Disordered" evidence="22">
    <location>
        <begin position="267"/>
        <end position="298"/>
    </location>
</feature>
<evidence type="ECO:0000256" key="2">
    <source>
        <dbReference type="ARBA" id="ARBA00008536"/>
    </source>
</evidence>
<dbReference type="InterPro" id="IPR017441">
    <property type="entry name" value="Protein_kinase_ATP_BS"/>
</dbReference>
<dbReference type="EMBL" id="CM010725">
    <property type="protein sequence ID" value="RZC83787.1"/>
    <property type="molecule type" value="Genomic_DNA"/>
</dbReference>
<dbReference type="Pfam" id="PF00069">
    <property type="entry name" value="Pkinase"/>
    <property type="match status" value="1"/>
</dbReference>
<dbReference type="GO" id="GO:0005886">
    <property type="term" value="C:plasma membrane"/>
    <property type="evidence" value="ECO:0007669"/>
    <property type="project" value="UniProtKB-SubCell"/>
</dbReference>
<dbReference type="GO" id="GO:0004674">
    <property type="term" value="F:protein serine/threonine kinase activity"/>
    <property type="evidence" value="ECO:0007669"/>
    <property type="project" value="UniProtKB-KW"/>
</dbReference>
<dbReference type="Gene3D" id="3.80.10.10">
    <property type="entry name" value="Ribonuclease Inhibitor"/>
    <property type="match status" value="1"/>
</dbReference>
<evidence type="ECO:0000256" key="23">
    <source>
        <dbReference type="SAM" id="Phobius"/>
    </source>
</evidence>
<evidence type="ECO:0000256" key="21">
    <source>
        <dbReference type="PROSITE-ProRule" id="PRU10141"/>
    </source>
</evidence>
<dbReference type="SUPFAM" id="SSF56112">
    <property type="entry name" value="Protein kinase-like (PK-like)"/>
    <property type="match status" value="1"/>
</dbReference>
<dbReference type="FunFam" id="3.30.200.20:FF:000372">
    <property type="entry name" value="L-type lectin-domain containing receptor kinase VIII.1"/>
    <property type="match status" value="1"/>
</dbReference>
<feature type="transmembrane region" description="Helical" evidence="23">
    <location>
        <begin position="1293"/>
        <end position="1319"/>
    </location>
</feature>
<evidence type="ECO:0000256" key="19">
    <source>
        <dbReference type="ARBA" id="ARBA00023180"/>
    </source>
</evidence>
<keyword evidence="6" id="KW-0723">Serine/threonine-protein kinase</keyword>
<keyword evidence="20" id="KW-0119">Carbohydrate metabolism</keyword>
<evidence type="ECO:0000256" key="5">
    <source>
        <dbReference type="ARBA" id="ARBA00022475"/>
    </source>
</evidence>
<feature type="domain" description="Protein kinase" evidence="25">
    <location>
        <begin position="379"/>
        <end position="654"/>
    </location>
</feature>
<keyword evidence="7" id="KW-0433">Leucine-rich repeat</keyword>
<evidence type="ECO:0000256" key="7">
    <source>
        <dbReference type="ARBA" id="ARBA00022614"/>
    </source>
</evidence>
<dbReference type="InterPro" id="IPR011009">
    <property type="entry name" value="Kinase-like_dom_sf"/>
</dbReference>
<dbReference type="InterPro" id="IPR000719">
    <property type="entry name" value="Prot_kinase_dom"/>
</dbReference>
<dbReference type="PROSITE" id="PS00107">
    <property type="entry name" value="PROTEIN_KINASE_ATP"/>
    <property type="match status" value="1"/>
</dbReference>
<evidence type="ECO:0000256" key="15">
    <source>
        <dbReference type="ARBA" id="ARBA00022840"/>
    </source>
</evidence>
<evidence type="ECO:0000256" key="8">
    <source>
        <dbReference type="ARBA" id="ARBA00022679"/>
    </source>
</evidence>
<evidence type="ECO:0000256" key="3">
    <source>
        <dbReference type="ARBA" id="ARBA00010217"/>
    </source>
</evidence>